<dbReference type="EMBL" id="CP001751">
    <property type="protein sequence ID" value="ADE40389.1"/>
    <property type="molecule type" value="Genomic_DNA"/>
</dbReference>
<dbReference type="Gene3D" id="3.90.1720.10">
    <property type="entry name" value="endopeptidase domain like (from Nostoc punctiforme)"/>
    <property type="match status" value="1"/>
</dbReference>
<feature type="domain" description="NlpC/P60" evidence="5">
    <location>
        <begin position="145"/>
        <end position="267"/>
    </location>
</feature>
<evidence type="ECO:0000313" key="6">
    <source>
        <dbReference type="EMBL" id="ADE40389.1"/>
    </source>
</evidence>
<dbReference type="Proteomes" id="UP000007460">
    <property type="component" value="Chromosome"/>
</dbReference>
<accession>D5BNV5</accession>
<evidence type="ECO:0000256" key="4">
    <source>
        <dbReference type="ARBA" id="ARBA00022807"/>
    </source>
</evidence>
<dbReference type="GO" id="GO:0008234">
    <property type="term" value="F:cysteine-type peptidase activity"/>
    <property type="evidence" value="ECO:0007669"/>
    <property type="project" value="UniProtKB-KW"/>
</dbReference>
<dbReference type="PANTHER" id="PTHR47359">
    <property type="entry name" value="PEPTIDOGLYCAN DL-ENDOPEPTIDASE CWLO"/>
    <property type="match status" value="1"/>
</dbReference>
<keyword evidence="4" id="KW-0788">Thiol protease</keyword>
<dbReference type="KEGG" id="apb:SAR116_2146"/>
<keyword evidence="2" id="KW-0645">Protease</keyword>
<dbReference type="EC" id="3.4.-.-" evidence="6"/>
<keyword evidence="3 6" id="KW-0378">Hydrolase</keyword>
<sequence>MDMTASDTSDILPTEMQVSLSYVGLYDAPRDDAGLDTQCLFGEGFIVTGEDGDFYHGTLSTDGYQGYVPKSGLMPFMAVPTHRVIVPRSLVTRTADIKSGTQFGLSLGAQVTVPDSDKSSDVHNVQIQTPYGVGYLPWRHLVPCDHVAPDWVAIAESLTGAPYGWGGRDSGGLDCSALVQLALQAGGVSAPRDSGPQAAALGDLLADDAPLMRGDLIFWKGHVGIMLDANILLHANAYHMQVASENLYDALPRITREAGDITARRRMR</sequence>
<name>D5BNV5_PUNMI</name>
<proteinExistence type="inferred from homology"/>
<keyword evidence="7" id="KW-1185">Reference proteome</keyword>
<dbReference type="InterPro" id="IPR038765">
    <property type="entry name" value="Papain-like_cys_pep_sf"/>
</dbReference>
<dbReference type="STRING" id="488538.SAR116_2146"/>
<dbReference type="eggNOG" id="COG0791">
    <property type="taxonomic scope" value="Bacteria"/>
</dbReference>
<dbReference type="PANTHER" id="PTHR47359:SF3">
    <property type="entry name" value="NLP_P60 DOMAIN-CONTAINING PROTEIN-RELATED"/>
    <property type="match status" value="1"/>
</dbReference>
<dbReference type="AlphaFoldDB" id="D5BNV5"/>
<dbReference type="InterPro" id="IPR051794">
    <property type="entry name" value="PG_Endopeptidase_C40"/>
</dbReference>
<dbReference type="PROSITE" id="PS51935">
    <property type="entry name" value="NLPC_P60"/>
    <property type="match status" value="1"/>
</dbReference>
<evidence type="ECO:0000313" key="7">
    <source>
        <dbReference type="Proteomes" id="UP000007460"/>
    </source>
</evidence>
<organism evidence="6 7">
    <name type="scientific">Puniceispirillum marinum (strain IMCC1322)</name>
    <dbReference type="NCBI Taxonomy" id="488538"/>
    <lineage>
        <taxon>Bacteria</taxon>
        <taxon>Pseudomonadati</taxon>
        <taxon>Pseudomonadota</taxon>
        <taxon>Alphaproteobacteria</taxon>
        <taxon>Candidatus Puniceispirillales</taxon>
        <taxon>Candidatus Puniceispirillaceae</taxon>
        <taxon>Candidatus Puniceispirillum</taxon>
    </lineage>
</organism>
<evidence type="ECO:0000256" key="1">
    <source>
        <dbReference type="ARBA" id="ARBA00007074"/>
    </source>
</evidence>
<dbReference type="Pfam" id="PF18348">
    <property type="entry name" value="SH3_16"/>
    <property type="match status" value="1"/>
</dbReference>
<dbReference type="HOGENOM" id="CLU_016043_13_3_5"/>
<protein>
    <submittedName>
        <fullName evidence="6">Cell wall-associated hydrolase</fullName>
        <ecNumber evidence="6">3.4.-.-</ecNumber>
    </submittedName>
</protein>
<evidence type="ECO:0000259" key="5">
    <source>
        <dbReference type="PROSITE" id="PS51935"/>
    </source>
</evidence>
<dbReference type="InterPro" id="IPR000064">
    <property type="entry name" value="NLP_P60_dom"/>
</dbReference>
<dbReference type="Pfam" id="PF00877">
    <property type="entry name" value="NLPC_P60"/>
    <property type="match status" value="1"/>
</dbReference>
<evidence type="ECO:0000256" key="2">
    <source>
        <dbReference type="ARBA" id="ARBA00022670"/>
    </source>
</evidence>
<dbReference type="SUPFAM" id="SSF54001">
    <property type="entry name" value="Cysteine proteinases"/>
    <property type="match status" value="1"/>
</dbReference>
<gene>
    <name evidence="6" type="ordered locus">SAR116_2146</name>
</gene>
<dbReference type="GO" id="GO:0006508">
    <property type="term" value="P:proteolysis"/>
    <property type="evidence" value="ECO:0007669"/>
    <property type="project" value="UniProtKB-KW"/>
</dbReference>
<dbReference type="InterPro" id="IPR041382">
    <property type="entry name" value="SH3_16"/>
</dbReference>
<reference evidence="6 7" key="1">
    <citation type="journal article" date="2010" name="J. Bacteriol.">
        <title>Complete genome sequence of "Candidatus Puniceispirillum marinum" IMCC1322, a representative of the SAR116 clade in the Alphaproteobacteria.</title>
        <authorList>
            <person name="Oh H.M."/>
            <person name="Kwon K.K."/>
            <person name="Kang I."/>
            <person name="Kang S.G."/>
            <person name="Lee J.H."/>
            <person name="Kim S.J."/>
            <person name="Cho J.C."/>
        </authorList>
    </citation>
    <scope>NUCLEOTIDE SEQUENCE [LARGE SCALE GENOMIC DNA]</scope>
    <source>
        <strain evidence="6 7">IMCC1322</strain>
    </source>
</reference>
<dbReference type="MEROPS" id="C40.001"/>
<dbReference type="OrthoDB" id="9813368at2"/>
<evidence type="ECO:0000256" key="3">
    <source>
        <dbReference type="ARBA" id="ARBA00022801"/>
    </source>
</evidence>
<comment type="similarity">
    <text evidence="1">Belongs to the peptidase C40 family.</text>
</comment>